<evidence type="ECO:0000256" key="9">
    <source>
        <dbReference type="ARBA" id="ARBA00022989"/>
    </source>
</evidence>
<dbReference type="PANTHER" id="PTHR30561:SF9">
    <property type="entry name" value="4-AMINO-4-DEOXY-L-ARABINOSE-PHOSPHOUNDECAPRENOL FLIPPASE SUBUNIT ARNF-RELATED"/>
    <property type="match status" value="1"/>
</dbReference>
<comment type="similarity">
    <text evidence="2">Belongs to the EamA transporter family.</text>
</comment>
<gene>
    <name evidence="14" type="ORF">GCM10009727_93360</name>
</gene>
<keyword evidence="9 12" id="KW-1133">Transmembrane helix</keyword>
<evidence type="ECO:0000259" key="13">
    <source>
        <dbReference type="Pfam" id="PF00892"/>
    </source>
</evidence>
<sequence>MTVALAVIFAGVLHATWNAIAKGAPDRWASFALIALGEALVVVPLGLLIGPPDRAAWPWLAASAVVHIVYMGLLLMAYQLGDFSQVYPLARGSAPLLVAVVAAVALGERLSWAQDAGVAAVCAGLWVLAFTGGREPAEGGPRRDPRAVAAALLTGVSIAGYTLLDGVGVRNAGGSLSYTSWLFGIQAPLTVVIVLALRGRATLTRLDRPAVLRGLAGGLISMAAYGIVLWAQTRGALASVAALRETGVISGAVIGAVFFSERLGPRRIAAACVVAAGVVLITAH</sequence>
<dbReference type="Pfam" id="PF00892">
    <property type="entry name" value="EamA"/>
    <property type="match status" value="2"/>
</dbReference>
<organism evidence="14 15">
    <name type="scientific">Actinomadura napierensis</name>
    <dbReference type="NCBI Taxonomy" id="267854"/>
    <lineage>
        <taxon>Bacteria</taxon>
        <taxon>Bacillati</taxon>
        <taxon>Actinomycetota</taxon>
        <taxon>Actinomycetes</taxon>
        <taxon>Streptosporangiales</taxon>
        <taxon>Thermomonosporaceae</taxon>
        <taxon>Actinomadura</taxon>
    </lineage>
</organism>
<evidence type="ECO:0000256" key="8">
    <source>
        <dbReference type="ARBA" id="ARBA00022985"/>
    </source>
</evidence>
<feature type="transmembrane region" description="Helical" evidence="12">
    <location>
        <begin position="57"/>
        <end position="80"/>
    </location>
</feature>
<feature type="transmembrane region" description="Helical" evidence="12">
    <location>
        <begin position="147"/>
        <end position="164"/>
    </location>
</feature>
<evidence type="ECO:0000256" key="6">
    <source>
        <dbReference type="ARBA" id="ARBA00022556"/>
    </source>
</evidence>
<dbReference type="PANTHER" id="PTHR30561">
    <property type="entry name" value="SMR FAMILY PROTON-DEPENDENT DRUG EFFLUX TRANSPORTER SUGE"/>
    <property type="match status" value="1"/>
</dbReference>
<dbReference type="Proteomes" id="UP001501020">
    <property type="component" value="Unassembled WGS sequence"/>
</dbReference>
<evidence type="ECO:0000256" key="11">
    <source>
        <dbReference type="ARBA" id="ARBA00023136"/>
    </source>
</evidence>
<evidence type="ECO:0000313" key="15">
    <source>
        <dbReference type="Proteomes" id="UP001501020"/>
    </source>
</evidence>
<keyword evidence="7 12" id="KW-0812">Transmembrane</keyword>
<feature type="transmembrane region" description="Helical" evidence="12">
    <location>
        <begin position="176"/>
        <end position="198"/>
    </location>
</feature>
<evidence type="ECO:0000256" key="12">
    <source>
        <dbReference type="SAM" id="Phobius"/>
    </source>
</evidence>
<dbReference type="SUPFAM" id="SSF103481">
    <property type="entry name" value="Multidrug resistance efflux transporter EmrE"/>
    <property type="match status" value="2"/>
</dbReference>
<feature type="transmembrane region" description="Helical" evidence="12">
    <location>
        <begin position="86"/>
        <end position="106"/>
    </location>
</feature>
<dbReference type="Gene3D" id="1.10.3730.20">
    <property type="match status" value="2"/>
</dbReference>
<protein>
    <submittedName>
        <fullName evidence="14">DMT family transporter</fullName>
    </submittedName>
</protein>
<dbReference type="InterPro" id="IPR000390">
    <property type="entry name" value="Small_drug/metabolite_transptr"/>
</dbReference>
<feature type="transmembrane region" description="Helical" evidence="12">
    <location>
        <begin position="210"/>
        <end position="231"/>
    </location>
</feature>
<dbReference type="EMBL" id="BAAAMR010000182">
    <property type="protein sequence ID" value="GAA2169844.1"/>
    <property type="molecule type" value="Genomic_DNA"/>
</dbReference>
<evidence type="ECO:0000256" key="10">
    <source>
        <dbReference type="ARBA" id="ARBA00023098"/>
    </source>
</evidence>
<comment type="caution">
    <text evidence="14">The sequence shown here is derived from an EMBL/GenBank/DDBJ whole genome shotgun (WGS) entry which is preliminary data.</text>
</comment>
<evidence type="ECO:0000313" key="14">
    <source>
        <dbReference type="EMBL" id="GAA2169844.1"/>
    </source>
</evidence>
<keyword evidence="4" id="KW-0444">Lipid biosynthesis</keyword>
<evidence type="ECO:0000256" key="1">
    <source>
        <dbReference type="ARBA" id="ARBA00004651"/>
    </source>
</evidence>
<evidence type="ECO:0000256" key="4">
    <source>
        <dbReference type="ARBA" id="ARBA00022516"/>
    </source>
</evidence>
<keyword evidence="11 12" id="KW-0472">Membrane</keyword>
<evidence type="ECO:0000256" key="5">
    <source>
        <dbReference type="ARBA" id="ARBA00022519"/>
    </source>
</evidence>
<feature type="domain" description="EamA" evidence="13">
    <location>
        <begin position="147"/>
        <end position="282"/>
    </location>
</feature>
<keyword evidence="5" id="KW-0997">Cell inner membrane</keyword>
<evidence type="ECO:0000256" key="3">
    <source>
        <dbReference type="ARBA" id="ARBA00022475"/>
    </source>
</evidence>
<keyword evidence="6" id="KW-0441">Lipid A biosynthesis</keyword>
<feature type="transmembrane region" description="Helical" evidence="12">
    <location>
        <begin position="31"/>
        <end position="50"/>
    </location>
</feature>
<evidence type="ECO:0000256" key="7">
    <source>
        <dbReference type="ARBA" id="ARBA00022692"/>
    </source>
</evidence>
<feature type="transmembrane region" description="Helical" evidence="12">
    <location>
        <begin position="237"/>
        <end position="259"/>
    </location>
</feature>
<feature type="domain" description="EamA" evidence="13">
    <location>
        <begin position="4"/>
        <end position="128"/>
    </location>
</feature>
<accession>A0ABN3AJ85</accession>
<proteinExistence type="inferred from homology"/>
<name>A0ABN3AJ85_9ACTN</name>
<dbReference type="RefSeq" id="WP_344284205.1">
    <property type="nucleotide sequence ID" value="NZ_BAAAMR010000182.1"/>
</dbReference>
<keyword evidence="3" id="KW-1003">Cell membrane</keyword>
<dbReference type="InterPro" id="IPR000620">
    <property type="entry name" value="EamA_dom"/>
</dbReference>
<reference evidence="14 15" key="1">
    <citation type="journal article" date="2019" name="Int. J. Syst. Evol. Microbiol.">
        <title>The Global Catalogue of Microorganisms (GCM) 10K type strain sequencing project: providing services to taxonomists for standard genome sequencing and annotation.</title>
        <authorList>
            <consortium name="The Broad Institute Genomics Platform"/>
            <consortium name="The Broad Institute Genome Sequencing Center for Infectious Disease"/>
            <person name="Wu L."/>
            <person name="Ma J."/>
        </authorList>
    </citation>
    <scope>NUCLEOTIDE SEQUENCE [LARGE SCALE GENOMIC DNA]</scope>
    <source>
        <strain evidence="14 15">JCM 13850</strain>
    </source>
</reference>
<dbReference type="InterPro" id="IPR037185">
    <property type="entry name" value="EmrE-like"/>
</dbReference>
<keyword evidence="10" id="KW-0443">Lipid metabolism</keyword>
<keyword evidence="8" id="KW-0448">Lipopolysaccharide biosynthesis</keyword>
<comment type="subcellular location">
    <subcellularLocation>
        <location evidence="1">Cell membrane</location>
        <topology evidence="1">Multi-pass membrane protein</topology>
    </subcellularLocation>
</comment>
<keyword evidence="15" id="KW-1185">Reference proteome</keyword>
<evidence type="ECO:0000256" key="2">
    <source>
        <dbReference type="ARBA" id="ARBA00007362"/>
    </source>
</evidence>